<dbReference type="PROSITE" id="PS50110">
    <property type="entry name" value="RESPONSE_REGULATORY"/>
    <property type="match status" value="1"/>
</dbReference>
<dbReference type="GO" id="GO:0006355">
    <property type="term" value="P:regulation of DNA-templated transcription"/>
    <property type="evidence" value="ECO:0007669"/>
    <property type="project" value="InterPro"/>
</dbReference>
<evidence type="ECO:0000256" key="3">
    <source>
        <dbReference type="ARBA" id="ARBA00023015"/>
    </source>
</evidence>
<dbReference type="InterPro" id="IPR001867">
    <property type="entry name" value="OmpR/PhoB-type_DNA-bd"/>
</dbReference>
<dbReference type="GO" id="GO:0000156">
    <property type="term" value="F:phosphorelay response regulator activity"/>
    <property type="evidence" value="ECO:0007669"/>
    <property type="project" value="TreeGrafter"/>
</dbReference>
<dbReference type="SUPFAM" id="SSF46894">
    <property type="entry name" value="C-terminal effector domain of the bipartite response regulators"/>
    <property type="match status" value="1"/>
</dbReference>
<dbReference type="InterPro" id="IPR016032">
    <property type="entry name" value="Sig_transdc_resp-reg_C-effctor"/>
</dbReference>
<evidence type="ECO:0000313" key="10">
    <source>
        <dbReference type="EMBL" id="GAL83691.1"/>
    </source>
</evidence>
<keyword evidence="2" id="KW-0902">Two-component regulatory system</keyword>
<dbReference type="InterPro" id="IPR039420">
    <property type="entry name" value="WalR-like"/>
</dbReference>
<keyword evidence="4 7" id="KW-0238">DNA-binding</keyword>
<accession>A0A098L9P8</accession>
<evidence type="ECO:0000256" key="6">
    <source>
        <dbReference type="PROSITE-ProRule" id="PRU00169"/>
    </source>
</evidence>
<dbReference type="PANTHER" id="PTHR48111:SF22">
    <property type="entry name" value="REGULATOR OF RPOS"/>
    <property type="match status" value="1"/>
</dbReference>
<dbReference type="SUPFAM" id="SSF52172">
    <property type="entry name" value="CheY-like"/>
    <property type="match status" value="1"/>
</dbReference>
<dbReference type="Pfam" id="PF00072">
    <property type="entry name" value="Response_reg"/>
    <property type="match status" value="1"/>
</dbReference>
<evidence type="ECO:0000259" key="8">
    <source>
        <dbReference type="PROSITE" id="PS50110"/>
    </source>
</evidence>
<dbReference type="InterPro" id="IPR036388">
    <property type="entry name" value="WH-like_DNA-bd_sf"/>
</dbReference>
<sequence length="222" mass="24923">MVEDEIKVASFIKKGLEEQLHEVTVAYDGYTGKQMALANTYEMFILDINLPQINGVQLCKDLRAANIQAPVLILTALGTTDNKVTGLDAGADDYLVKPFEFPELLARLRALSRRTTLQNSGGTKYKIADLEMDTDTKTVIRSGKKIDLTAKEFSLLEYLLKNKGRVISRVDIAEKVWEISFDTGTNVIDVYINFLRKKIDKDFSPKLIHTLVGMGYVIKVED</sequence>
<feature type="DNA-binding region" description="OmpR/PhoB-type" evidence="7">
    <location>
        <begin position="122"/>
        <end position="220"/>
    </location>
</feature>
<dbReference type="InterPro" id="IPR001789">
    <property type="entry name" value="Sig_transdc_resp-reg_receiver"/>
</dbReference>
<evidence type="ECO:0000256" key="4">
    <source>
        <dbReference type="ARBA" id="ARBA00023125"/>
    </source>
</evidence>
<protein>
    <submittedName>
        <fullName evidence="10">PhoB family transcriptional regulator</fullName>
    </submittedName>
</protein>
<reference evidence="10 11" key="1">
    <citation type="submission" date="2014-09" db="EMBL/GenBank/DDBJ databases">
        <title>Sporocytophaga myxococcoides PG-01 genome sequencing.</title>
        <authorList>
            <person name="Liu L."/>
            <person name="Gao P.J."/>
            <person name="Chen G.J."/>
            <person name="Wang L.S."/>
        </authorList>
    </citation>
    <scope>NUCLEOTIDE SEQUENCE [LARGE SCALE GENOMIC DNA]</scope>
    <source>
        <strain evidence="10 11">PG-01</strain>
    </source>
</reference>
<dbReference type="CDD" id="cd19935">
    <property type="entry name" value="REC_OmpR_CusR-like"/>
    <property type="match status" value="1"/>
</dbReference>
<name>A0A098L9P8_9BACT</name>
<keyword evidence="5" id="KW-0804">Transcription</keyword>
<organism evidence="10 11">
    <name type="scientific">Sporocytophaga myxococcoides</name>
    <dbReference type="NCBI Taxonomy" id="153721"/>
    <lineage>
        <taxon>Bacteria</taxon>
        <taxon>Pseudomonadati</taxon>
        <taxon>Bacteroidota</taxon>
        <taxon>Cytophagia</taxon>
        <taxon>Cytophagales</taxon>
        <taxon>Cytophagaceae</taxon>
        <taxon>Sporocytophaga</taxon>
    </lineage>
</organism>
<proteinExistence type="predicted"/>
<dbReference type="GO" id="GO:0005829">
    <property type="term" value="C:cytosol"/>
    <property type="evidence" value="ECO:0007669"/>
    <property type="project" value="TreeGrafter"/>
</dbReference>
<feature type="domain" description="OmpR/PhoB-type" evidence="9">
    <location>
        <begin position="122"/>
        <end position="220"/>
    </location>
</feature>
<dbReference type="SMART" id="SM00862">
    <property type="entry name" value="Trans_reg_C"/>
    <property type="match status" value="1"/>
</dbReference>
<comment type="caution">
    <text evidence="10">The sequence shown here is derived from an EMBL/GenBank/DDBJ whole genome shotgun (WGS) entry which is preliminary data.</text>
</comment>
<dbReference type="Pfam" id="PF00486">
    <property type="entry name" value="Trans_reg_C"/>
    <property type="match status" value="1"/>
</dbReference>
<evidence type="ECO:0000256" key="2">
    <source>
        <dbReference type="ARBA" id="ARBA00023012"/>
    </source>
</evidence>
<dbReference type="SMART" id="SM00448">
    <property type="entry name" value="REC"/>
    <property type="match status" value="1"/>
</dbReference>
<evidence type="ECO:0000259" key="9">
    <source>
        <dbReference type="PROSITE" id="PS51755"/>
    </source>
</evidence>
<dbReference type="Gene3D" id="3.40.50.2300">
    <property type="match status" value="1"/>
</dbReference>
<evidence type="ECO:0000256" key="7">
    <source>
        <dbReference type="PROSITE-ProRule" id="PRU01091"/>
    </source>
</evidence>
<dbReference type="Gene3D" id="1.10.10.10">
    <property type="entry name" value="Winged helix-like DNA-binding domain superfamily/Winged helix DNA-binding domain"/>
    <property type="match status" value="1"/>
</dbReference>
<evidence type="ECO:0000256" key="1">
    <source>
        <dbReference type="ARBA" id="ARBA00022553"/>
    </source>
</evidence>
<dbReference type="GO" id="GO:0032993">
    <property type="term" value="C:protein-DNA complex"/>
    <property type="evidence" value="ECO:0007669"/>
    <property type="project" value="TreeGrafter"/>
</dbReference>
<dbReference type="PROSITE" id="PS51755">
    <property type="entry name" value="OMPR_PHOB"/>
    <property type="match status" value="1"/>
</dbReference>
<dbReference type="AlphaFoldDB" id="A0A098L9P8"/>
<dbReference type="STRING" id="153721.MYP_918"/>
<evidence type="ECO:0000313" key="11">
    <source>
        <dbReference type="Proteomes" id="UP000030185"/>
    </source>
</evidence>
<keyword evidence="3" id="KW-0805">Transcription regulation</keyword>
<keyword evidence="1 6" id="KW-0597">Phosphoprotein</keyword>
<evidence type="ECO:0000256" key="5">
    <source>
        <dbReference type="ARBA" id="ARBA00023163"/>
    </source>
</evidence>
<dbReference type="PANTHER" id="PTHR48111">
    <property type="entry name" value="REGULATOR OF RPOS"/>
    <property type="match status" value="1"/>
</dbReference>
<dbReference type="Proteomes" id="UP000030185">
    <property type="component" value="Unassembled WGS sequence"/>
</dbReference>
<keyword evidence="11" id="KW-1185">Reference proteome</keyword>
<dbReference type="EMBL" id="BBLT01000002">
    <property type="protein sequence ID" value="GAL83691.1"/>
    <property type="molecule type" value="Genomic_DNA"/>
</dbReference>
<dbReference type="Gene3D" id="6.10.250.690">
    <property type="match status" value="1"/>
</dbReference>
<dbReference type="GO" id="GO:0000976">
    <property type="term" value="F:transcription cis-regulatory region binding"/>
    <property type="evidence" value="ECO:0007669"/>
    <property type="project" value="TreeGrafter"/>
</dbReference>
<gene>
    <name evidence="10" type="ORF">MYP_918</name>
</gene>
<feature type="domain" description="Response regulatory" evidence="8">
    <location>
        <begin position="1"/>
        <end position="112"/>
    </location>
</feature>
<feature type="modified residue" description="4-aspartylphosphate" evidence="6">
    <location>
        <position position="47"/>
    </location>
</feature>
<dbReference type="InterPro" id="IPR011006">
    <property type="entry name" value="CheY-like_superfamily"/>
</dbReference>
<dbReference type="FunFam" id="1.10.10.10:FF:000005">
    <property type="entry name" value="Two-component system response regulator"/>
    <property type="match status" value="1"/>
</dbReference>
<dbReference type="eggNOG" id="COG0745">
    <property type="taxonomic scope" value="Bacteria"/>
</dbReference>
<dbReference type="CDD" id="cd00383">
    <property type="entry name" value="trans_reg_C"/>
    <property type="match status" value="1"/>
</dbReference>